<feature type="coiled-coil region" evidence="3">
    <location>
        <begin position="586"/>
        <end position="632"/>
    </location>
</feature>
<dbReference type="PROSITE" id="PS50893">
    <property type="entry name" value="ABC_TRANSPORTER_2"/>
    <property type="match status" value="2"/>
</dbReference>
<dbReference type="InterPro" id="IPR027417">
    <property type="entry name" value="P-loop_NTPase"/>
</dbReference>
<dbReference type="PANTHER" id="PTHR42855:SF1">
    <property type="entry name" value="ABC TRANSPORTER DOMAIN-CONTAINING PROTEIN"/>
    <property type="match status" value="1"/>
</dbReference>
<keyword evidence="2 6" id="KW-0067">ATP-binding</keyword>
<evidence type="ECO:0000256" key="3">
    <source>
        <dbReference type="SAM" id="Coils"/>
    </source>
</evidence>
<dbReference type="InterPro" id="IPR003439">
    <property type="entry name" value="ABC_transporter-like_ATP-bd"/>
</dbReference>
<dbReference type="AlphaFoldDB" id="V5WL02"/>
<dbReference type="PANTHER" id="PTHR42855">
    <property type="entry name" value="ABC TRANSPORTER ATP-BINDING SUBUNIT"/>
    <property type="match status" value="1"/>
</dbReference>
<evidence type="ECO:0000256" key="4">
    <source>
        <dbReference type="SAM" id="MobiDB-lite"/>
    </source>
</evidence>
<feature type="domain" description="ABC transporter" evidence="5">
    <location>
        <begin position="4"/>
        <end position="259"/>
    </location>
</feature>
<dbReference type="SMART" id="SM00382">
    <property type="entry name" value="AAA"/>
    <property type="match status" value="2"/>
</dbReference>
<dbReference type="Proteomes" id="UP000018680">
    <property type="component" value="Chromosome"/>
</dbReference>
<feature type="region of interest" description="Disordered" evidence="4">
    <location>
        <begin position="288"/>
        <end position="314"/>
    </location>
</feature>
<evidence type="ECO:0000259" key="5">
    <source>
        <dbReference type="PROSITE" id="PS50893"/>
    </source>
</evidence>
<protein>
    <submittedName>
        <fullName evidence="6">ATP-binding protein of ABC transporter</fullName>
    </submittedName>
</protein>
<sequence>MKFLELHNISKNYAGGQVLKSVSFAINGNERYGLIGPNGSGKTTILRIITGMEYADDGVLSVADQTRMAVVPQTPVFDPALSVLQVMMAKLHPYETALRNAEDALSEHSESPDEGLLNRRLAEYARARESFESVDGDNAPARALELLSQADLADRADIPAGKLSGGEQSILSLISQLMTVPNLLILDEPGNHLDYRALAWLEEFIRSFRGGVLMVSHNRYLLDRCAGTILELRNGEVKQFRGNYSAYRIQRLRKAASDEAAAQADAKKVQQITEMVERFARIAASRPDPSWGKRLRAAKSRLKQEQSRARTSESLASREISMQFASGEEKGDAAIRIVDYSRAFPSVQLFNRVNLEIPRGSRIALIGENGSGKTTLLNDLVEFGHWDHPHLRMVNSLKPGYVMQEPRFSSGARTLGDEVQSWGAVSKNQAVNLILPMGFSFSDFEKNLSSLSGGEKNRLQIARIMYEKPDIIIMDEPTNHLDIPAREALEDALSDFRGTLLVVSHDRYFLDKLVYGIAEISSGGIELFEGSFTEYFHHRGNTHGGNGRFKSSGNLKQRHRERNGSASDKVSDDRNTREGLRLEMRLEEEETRKKGIERLMEQALERGDHSRARSLGEKLEKVEKQINQLYEKYVSL</sequence>
<dbReference type="STRING" id="1307761.L21SP2_3084"/>
<keyword evidence="3" id="KW-0175">Coiled coil</keyword>
<feature type="compositionally biased region" description="Basic and acidic residues" evidence="4">
    <location>
        <begin position="569"/>
        <end position="580"/>
    </location>
</feature>
<accession>V5WL02</accession>
<dbReference type="InterPro" id="IPR032781">
    <property type="entry name" value="ABC_tran_Xtn"/>
</dbReference>
<dbReference type="GO" id="GO:0016887">
    <property type="term" value="F:ATP hydrolysis activity"/>
    <property type="evidence" value="ECO:0007669"/>
    <property type="project" value="InterPro"/>
</dbReference>
<reference evidence="6 7" key="1">
    <citation type="journal article" date="2015" name="Stand. Genomic Sci.">
        <title>Complete genome sequence and description of Salinispira pacifica gen. nov., sp. nov., a novel spirochaete isolated form a hypersaline microbial mat.</title>
        <authorList>
            <person name="Ben Hania W."/>
            <person name="Joseph M."/>
            <person name="Schumann P."/>
            <person name="Bunk B."/>
            <person name="Fiebig A."/>
            <person name="Sproer C."/>
            <person name="Klenk H.P."/>
            <person name="Fardeau M.L."/>
            <person name="Spring S."/>
        </authorList>
    </citation>
    <scope>NUCLEOTIDE SEQUENCE [LARGE SCALE GENOMIC DNA]</scope>
    <source>
        <strain evidence="6 7">L21-RPul-D2</strain>
    </source>
</reference>
<feature type="domain" description="ABC transporter" evidence="5">
    <location>
        <begin position="335"/>
        <end position="548"/>
    </location>
</feature>
<dbReference type="EMBL" id="CP006939">
    <property type="protein sequence ID" value="AHC16428.1"/>
    <property type="molecule type" value="Genomic_DNA"/>
</dbReference>
<dbReference type="FunFam" id="3.40.50.300:FF:000011">
    <property type="entry name" value="Putative ABC transporter ATP-binding component"/>
    <property type="match status" value="1"/>
</dbReference>
<evidence type="ECO:0000256" key="1">
    <source>
        <dbReference type="ARBA" id="ARBA00022741"/>
    </source>
</evidence>
<proteinExistence type="predicted"/>
<evidence type="ECO:0000313" key="6">
    <source>
        <dbReference type="EMBL" id="AHC16428.1"/>
    </source>
</evidence>
<gene>
    <name evidence="6" type="ORF">L21SP2_3084</name>
</gene>
<dbReference type="HOGENOM" id="CLU_000604_36_0_12"/>
<dbReference type="OrthoDB" id="9760950at2"/>
<dbReference type="CDD" id="cd03221">
    <property type="entry name" value="ABCF_EF-3"/>
    <property type="match status" value="2"/>
</dbReference>
<name>V5WL02_9SPIO</name>
<feature type="region of interest" description="Disordered" evidence="4">
    <location>
        <begin position="539"/>
        <end position="580"/>
    </location>
</feature>
<dbReference type="PROSITE" id="PS00211">
    <property type="entry name" value="ABC_TRANSPORTER_1"/>
    <property type="match status" value="1"/>
</dbReference>
<organism evidence="6 7">
    <name type="scientific">Salinispira pacifica</name>
    <dbReference type="NCBI Taxonomy" id="1307761"/>
    <lineage>
        <taxon>Bacteria</taxon>
        <taxon>Pseudomonadati</taxon>
        <taxon>Spirochaetota</taxon>
        <taxon>Spirochaetia</taxon>
        <taxon>Spirochaetales</taxon>
        <taxon>Spirochaetaceae</taxon>
        <taxon>Salinispira</taxon>
    </lineage>
</organism>
<dbReference type="Pfam" id="PF00005">
    <property type="entry name" value="ABC_tran"/>
    <property type="match status" value="2"/>
</dbReference>
<dbReference type="GO" id="GO:0005524">
    <property type="term" value="F:ATP binding"/>
    <property type="evidence" value="ECO:0007669"/>
    <property type="project" value="UniProtKB-KW"/>
</dbReference>
<dbReference type="Gene3D" id="3.40.50.300">
    <property type="entry name" value="P-loop containing nucleotide triphosphate hydrolases"/>
    <property type="match status" value="2"/>
</dbReference>
<evidence type="ECO:0000313" key="7">
    <source>
        <dbReference type="Proteomes" id="UP000018680"/>
    </source>
</evidence>
<dbReference type="InterPro" id="IPR017871">
    <property type="entry name" value="ABC_transporter-like_CS"/>
</dbReference>
<dbReference type="KEGG" id="slr:L21SP2_3084"/>
<evidence type="ECO:0000256" key="2">
    <source>
        <dbReference type="ARBA" id="ARBA00022840"/>
    </source>
</evidence>
<dbReference type="InterPro" id="IPR003593">
    <property type="entry name" value="AAA+_ATPase"/>
</dbReference>
<dbReference type="InterPro" id="IPR051309">
    <property type="entry name" value="ABCF_ATPase"/>
</dbReference>
<dbReference type="SUPFAM" id="SSF52540">
    <property type="entry name" value="P-loop containing nucleoside triphosphate hydrolases"/>
    <property type="match status" value="2"/>
</dbReference>
<dbReference type="eggNOG" id="COG0488">
    <property type="taxonomic scope" value="Bacteria"/>
</dbReference>
<keyword evidence="7" id="KW-1185">Reference proteome</keyword>
<dbReference type="Pfam" id="PF12848">
    <property type="entry name" value="ABC_tran_Xtn"/>
    <property type="match status" value="1"/>
</dbReference>
<dbReference type="RefSeq" id="WP_024269324.1">
    <property type="nucleotide sequence ID" value="NC_023035.1"/>
</dbReference>
<keyword evidence="1" id="KW-0547">Nucleotide-binding</keyword>
<feature type="compositionally biased region" description="Basic and acidic residues" evidence="4">
    <location>
        <begin position="302"/>
        <end position="311"/>
    </location>
</feature>